<dbReference type="SUPFAM" id="SSF52540">
    <property type="entry name" value="P-loop containing nucleoside triphosphate hydrolases"/>
    <property type="match status" value="1"/>
</dbReference>
<feature type="compositionally biased region" description="Polar residues" evidence="4">
    <location>
        <begin position="26"/>
        <end position="46"/>
    </location>
</feature>
<evidence type="ECO:0000313" key="6">
    <source>
        <dbReference type="EMBL" id="KAG1901082.1"/>
    </source>
</evidence>
<gene>
    <name evidence="6" type="ORF">F5891DRAFT_1223647</name>
</gene>
<dbReference type="InterPro" id="IPR001138">
    <property type="entry name" value="Zn2Cys6_DnaBD"/>
</dbReference>
<proteinExistence type="predicted"/>
<dbReference type="SUPFAM" id="SSF57701">
    <property type="entry name" value="Zn2/Cys6 DNA-binding domain"/>
    <property type="match status" value="1"/>
</dbReference>
<keyword evidence="7" id="KW-1185">Reference proteome</keyword>
<keyword evidence="3" id="KW-0539">Nucleus</keyword>
<sequence length="1893" mass="211053">MGPIDRIAVSISKGKTGTSPTGTGSDFPQDSSSSNPEVAPGASSSIIAIPAVDEIVPSSEAKSTSKYKSRSPRSESKLSLPQTTMRRKITQPLPRARPRPNPANYISLPSSLPPPYSRSTSPHLPDSSRQLVGQAQALWASGSTGTSWYAASNASSATTLYPALPNSTPWPERSHLSPRLRDTSESGEEFEILDSYDGANTYYMEFTEMSPYTSSSASPSFVPAPNINWRLLSFHPARPNLLLHFDIAFPTYDIEYMQDSSYGIRQTPLSDADLDMPAADEELTNMTINFKCDPLQWDIYVKRDKGIRVRDVFEAIYSAFDIPLTLHEKSLIPIHLHAGCEEAFRLRCNLAPVLPILQKRQGWKRIDALLHETIFRGLAQSKRGECWTLNLSGTMSKAIDRRRLMSYHIATDSTVRYRARGLLWDPILELETTASHSPQTLPVSEVPCEYLPPYPNSNPNTLPNYSNNDLFNLPLSAAFVPRTGMGMGNDIVLACRICNFVRSSAILQHETLYTLKLLNPIPPLEPSSQDYTWAFFCRFAPLGALFDSPCRGPLPVVQLGSDRACLVERLEANFENPGNTMSWLHGPAGTGKSVIAYTLASRFRQKNRLAGSFFFSRRHANGKNARSLVFALAYQLGLSQPQAKEKIIKTLDSDPGIISPSRDLHEQFARLLIEPLEAIDWRSPSRVFVIDAIDQCQDQVPQLISLLTRLLSHMVDVGLHIFFTSRDYMKGVLIKRHLFPMISDIALDLTGITRDVRSFLCQSFDKIYKRHRLQCRKPWPPEEVLGRLVDRVGPHFITGSIIVKFVESLDHDPTERMDFIDHISFNPLSSSESSMDDFYKFIISTADDPGQAYLYLTIVANLAGMLSCSQLDDLLNRGPNPKFDMRSALSQLSPLVCTSDGHDGAVQICHESLCDFLSDPLRCGEQLISEAVVHRLLAYSSLSLMIQELPNDNALCSHLSQLAMESSSVSLRAFDNVEVLSSAIYSPPEPLPFLSMLWHIMQRQYTGFQVDPRTKSTLLYFCHTWQILQHLDLSTANILPAFRFLANIKSLPVLLAFPIFLAFESPRSDQTLGPSTLEYDSRIETLGAVAEIVTNVHALKDQCKAGSGTLDYACTHWAYHLSLAEWDDDLRSIVTVFMRQKLQQWLVKAWCLQDLETCLRTLCEVRELCLAANPPIHFDPDAQHTAADTKAEEDAEKASLAVWGVKEVDKLEAEMKRLDELIAEMNVERKVAENDSHKSAAAEKAAETTYDASTSSRRPSRFKPLRLHWMDNQSRGVFPGGGGGCWTCRLRSQECDERREDNSCSTCKRLSIDCLGWEPPKWILDNKAVDDYNAGIRAQLTRFIRGQSNVSAAQASAVASSSTSASSSSVLTSQQFQGSASGSGSSRINDFGIPMRADSLGDTFVIPIFGLASKSPPYNINLPLKSSINPADPLTLRPSPMGEMHFNPEFNTATQDLYDLSVPSTQMEHVFYYFEHIRKLQYAFTGNSVANTTYSLVLQHPQGPVANAISALASLHFGLIRIAHGFEVPNPILEHSPAMRFYDSAHQQIYRNKQTTLRESDANAAILMLSFSLMSGGVTDWRPMLDIASEWLVRTGITANDNPNLMVINMNEASQLALKATMWCDIMSTLTLKTTPKHLSLYRRLFHGGSGYWGLTQQGIGDDSALRMDSLTGCPDEVLLGIAEIATLSYWKMQELRKGSLNMRELVRRGDVIERHLRTQTETVLPAEADQTQLHPELASMAVKYGNVQNSPTGYVGTSLPADDTRRIVADIFQEATILYLHTVLSDSIPGESKLIRMSEIVKSIVAMVQLLNRLPASNIDRCLVFPICLAGCLTDDPIIREFLKARLQPQRDGFGNIDQTLQVMETAWQRQDSQGGIVEWQNLLEMQRLLLV</sequence>
<evidence type="ECO:0000256" key="2">
    <source>
        <dbReference type="ARBA" id="ARBA00022737"/>
    </source>
</evidence>
<dbReference type="Pfam" id="PF24883">
    <property type="entry name" value="NPHP3_N"/>
    <property type="match status" value="1"/>
</dbReference>
<dbReference type="CDD" id="cd00067">
    <property type="entry name" value="GAL4"/>
    <property type="match status" value="1"/>
</dbReference>
<evidence type="ECO:0000256" key="3">
    <source>
        <dbReference type="ARBA" id="ARBA00023242"/>
    </source>
</evidence>
<accession>A0AAD4E821</accession>
<dbReference type="RefSeq" id="XP_041226658.1">
    <property type="nucleotide sequence ID" value="XM_041369462.1"/>
</dbReference>
<dbReference type="Pfam" id="PF20415">
    <property type="entry name" value="DUF6699"/>
    <property type="match status" value="1"/>
</dbReference>
<dbReference type="PANTHER" id="PTHR37534">
    <property type="entry name" value="TRANSCRIPTIONAL ACTIVATOR PROTEIN UGA3"/>
    <property type="match status" value="1"/>
</dbReference>
<dbReference type="InterPro" id="IPR027417">
    <property type="entry name" value="P-loop_NTPase"/>
</dbReference>
<comment type="subcellular location">
    <subcellularLocation>
        <location evidence="1">Nucleus</location>
    </subcellularLocation>
</comment>
<feature type="region of interest" description="Disordered" evidence="4">
    <location>
        <begin position="1"/>
        <end position="130"/>
    </location>
</feature>
<dbReference type="GO" id="GO:0008270">
    <property type="term" value="F:zinc ion binding"/>
    <property type="evidence" value="ECO:0007669"/>
    <property type="project" value="InterPro"/>
</dbReference>
<evidence type="ECO:0000256" key="4">
    <source>
        <dbReference type="SAM" id="MobiDB-lite"/>
    </source>
</evidence>
<dbReference type="GO" id="GO:0005634">
    <property type="term" value="C:nucleus"/>
    <property type="evidence" value="ECO:0007669"/>
    <property type="project" value="UniProtKB-SubCell"/>
</dbReference>
<name>A0AAD4E821_9AGAM</name>
<feature type="compositionally biased region" description="Low complexity" evidence="4">
    <location>
        <begin position="10"/>
        <end position="25"/>
    </location>
</feature>
<dbReference type="EMBL" id="JABBWK010000023">
    <property type="protein sequence ID" value="KAG1901082.1"/>
    <property type="molecule type" value="Genomic_DNA"/>
</dbReference>
<comment type="caution">
    <text evidence="6">The sequence shown here is derived from an EMBL/GenBank/DDBJ whole genome shotgun (WGS) entry which is preliminary data.</text>
</comment>
<dbReference type="PANTHER" id="PTHR37534:SF46">
    <property type="entry name" value="ZN(II)2CYS6 TRANSCRIPTION FACTOR (EUROFUNG)"/>
    <property type="match status" value="1"/>
</dbReference>
<evidence type="ECO:0000259" key="5">
    <source>
        <dbReference type="PROSITE" id="PS50048"/>
    </source>
</evidence>
<dbReference type="InterPro" id="IPR036864">
    <property type="entry name" value="Zn2-C6_fun-type_DNA-bd_sf"/>
</dbReference>
<evidence type="ECO:0000313" key="7">
    <source>
        <dbReference type="Proteomes" id="UP001195769"/>
    </source>
</evidence>
<dbReference type="Pfam" id="PF11951">
    <property type="entry name" value="Fungal_trans_2"/>
    <property type="match status" value="1"/>
</dbReference>
<dbReference type="InterPro" id="IPR056884">
    <property type="entry name" value="NPHP3-like_N"/>
</dbReference>
<organism evidence="6 7">
    <name type="scientific">Suillus fuscotomentosus</name>
    <dbReference type="NCBI Taxonomy" id="1912939"/>
    <lineage>
        <taxon>Eukaryota</taxon>
        <taxon>Fungi</taxon>
        <taxon>Dikarya</taxon>
        <taxon>Basidiomycota</taxon>
        <taxon>Agaricomycotina</taxon>
        <taxon>Agaricomycetes</taxon>
        <taxon>Agaricomycetidae</taxon>
        <taxon>Boletales</taxon>
        <taxon>Suillineae</taxon>
        <taxon>Suillaceae</taxon>
        <taxon>Suillus</taxon>
    </lineage>
</organism>
<feature type="region of interest" description="Disordered" evidence="4">
    <location>
        <begin position="167"/>
        <end position="189"/>
    </location>
</feature>
<feature type="compositionally biased region" description="Basic and acidic residues" evidence="4">
    <location>
        <begin position="172"/>
        <end position="184"/>
    </location>
</feature>
<dbReference type="PROSITE" id="PS50048">
    <property type="entry name" value="ZN2_CY6_FUNGAL_2"/>
    <property type="match status" value="1"/>
</dbReference>
<evidence type="ECO:0000256" key="1">
    <source>
        <dbReference type="ARBA" id="ARBA00004123"/>
    </source>
</evidence>
<feature type="region of interest" description="Disordered" evidence="4">
    <location>
        <begin position="1232"/>
        <end position="1258"/>
    </location>
</feature>
<dbReference type="InterPro" id="IPR021858">
    <property type="entry name" value="Fun_TF"/>
</dbReference>
<protein>
    <submittedName>
        <fullName evidence="6">Fungal-specific transcription factor domain-containing protein</fullName>
    </submittedName>
</protein>
<feature type="compositionally biased region" description="Basic and acidic residues" evidence="4">
    <location>
        <begin position="1232"/>
        <end position="1246"/>
    </location>
</feature>
<dbReference type="InterPro" id="IPR046522">
    <property type="entry name" value="DUF6699"/>
</dbReference>
<reference evidence="6" key="1">
    <citation type="journal article" date="2020" name="New Phytol.">
        <title>Comparative genomics reveals dynamic genome evolution in host specialist ectomycorrhizal fungi.</title>
        <authorList>
            <person name="Lofgren L.A."/>
            <person name="Nguyen N.H."/>
            <person name="Vilgalys R."/>
            <person name="Ruytinx J."/>
            <person name="Liao H.L."/>
            <person name="Branco S."/>
            <person name="Kuo A."/>
            <person name="LaButti K."/>
            <person name="Lipzen A."/>
            <person name="Andreopoulos W."/>
            <person name="Pangilinan J."/>
            <person name="Riley R."/>
            <person name="Hundley H."/>
            <person name="Na H."/>
            <person name="Barry K."/>
            <person name="Grigoriev I.V."/>
            <person name="Stajich J.E."/>
            <person name="Kennedy P.G."/>
        </authorList>
    </citation>
    <scope>NUCLEOTIDE SEQUENCE</scope>
    <source>
        <strain evidence="6">FC203</strain>
    </source>
</reference>
<dbReference type="GeneID" id="64663760"/>
<feature type="domain" description="Zn(2)-C6 fungal-type" evidence="5">
    <location>
        <begin position="1284"/>
        <end position="1314"/>
    </location>
</feature>
<keyword evidence="2" id="KW-0677">Repeat</keyword>
<dbReference type="GO" id="GO:0000981">
    <property type="term" value="F:DNA-binding transcription factor activity, RNA polymerase II-specific"/>
    <property type="evidence" value="ECO:0007669"/>
    <property type="project" value="InterPro"/>
</dbReference>
<dbReference type="Gene3D" id="3.40.50.300">
    <property type="entry name" value="P-loop containing nucleotide triphosphate hydrolases"/>
    <property type="match status" value="1"/>
</dbReference>
<dbReference type="Proteomes" id="UP001195769">
    <property type="component" value="Unassembled WGS sequence"/>
</dbReference>